<evidence type="ECO:0000256" key="3">
    <source>
        <dbReference type="ARBA" id="ARBA00022900"/>
    </source>
</evidence>
<evidence type="ECO:0000313" key="7">
    <source>
        <dbReference type="EMBL" id="QHN77961.1"/>
    </source>
</evidence>
<feature type="domain" description="Bowman-Birk serine protease inhibitors family" evidence="6">
    <location>
        <begin position="57"/>
        <end position="113"/>
    </location>
</feature>
<dbReference type="InterPro" id="IPR000877">
    <property type="entry name" value="Prot_inh_BBI"/>
</dbReference>
<organism evidence="7 8">
    <name type="scientific">Arachis hypogaea</name>
    <name type="common">Peanut</name>
    <dbReference type="NCBI Taxonomy" id="3818"/>
    <lineage>
        <taxon>Eukaryota</taxon>
        <taxon>Viridiplantae</taxon>
        <taxon>Streptophyta</taxon>
        <taxon>Embryophyta</taxon>
        <taxon>Tracheophyta</taxon>
        <taxon>Spermatophyta</taxon>
        <taxon>Magnoliopsida</taxon>
        <taxon>eudicotyledons</taxon>
        <taxon>Gunneridae</taxon>
        <taxon>Pentapetalae</taxon>
        <taxon>rosids</taxon>
        <taxon>fabids</taxon>
        <taxon>Fabales</taxon>
        <taxon>Fabaceae</taxon>
        <taxon>Papilionoideae</taxon>
        <taxon>50 kb inversion clade</taxon>
        <taxon>dalbergioids sensu lato</taxon>
        <taxon>Dalbergieae</taxon>
        <taxon>Pterocarpus clade</taxon>
        <taxon>Arachis</taxon>
    </lineage>
</organism>
<keyword evidence="4" id="KW-1015">Disulfide bond</keyword>
<reference evidence="7 8" key="1">
    <citation type="submission" date="2020-01" db="EMBL/GenBank/DDBJ databases">
        <title>Genome sequence of Arachis hypogaea, cultivar Shitouqi.</title>
        <authorList>
            <person name="Zhuang W."/>
            <person name="Chen H."/>
            <person name="Varshney R."/>
            <person name="Wang D."/>
            <person name="Ming R."/>
        </authorList>
    </citation>
    <scope>NUCLEOTIDE SEQUENCE [LARGE SCALE GENOMIC DNA]</scope>
    <source>
        <tissue evidence="7">Young leaf</tissue>
    </source>
</reference>
<dbReference type="Gramene" id="arahy.Tifrunner.gnm2.ann2.Ah19g320500.1">
    <property type="protein sequence ID" value="arahy.Tifrunner.gnm2.ann2.Ah19g320500.1-CDS-1"/>
    <property type="gene ID" value="arahy.Tifrunner.gnm2.ann2.Ah19g320500"/>
</dbReference>
<feature type="chain" id="PRO_5025554993" evidence="5">
    <location>
        <begin position="21"/>
        <end position="114"/>
    </location>
</feature>
<evidence type="ECO:0000256" key="4">
    <source>
        <dbReference type="ARBA" id="ARBA00023157"/>
    </source>
</evidence>
<dbReference type="AlphaFoldDB" id="A0A6B9VB82"/>
<dbReference type="GO" id="GO:0005576">
    <property type="term" value="C:extracellular region"/>
    <property type="evidence" value="ECO:0007669"/>
    <property type="project" value="InterPro"/>
</dbReference>
<evidence type="ECO:0000256" key="5">
    <source>
        <dbReference type="SAM" id="SignalP"/>
    </source>
</evidence>
<gene>
    <name evidence="7" type="ORF">DS421_19g657380</name>
</gene>
<evidence type="ECO:0000259" key="6">
    <source>
        <dbReference type="SMART" id="SM00269"/>
    </source>
</evidence>
<name>A0A6B9VB82_ARAHY</name>
<dbReference type="EMBL" id="CP031001">
    <property type="protein sequence ID" value="QHN77961.1"/>
    <property type="molecule type" value="Genomic_DNA"/>
</dbReference>
<evidence type="ECO:0000256" key="1">
    <source>
        <dbReference type="ARBA" id="ARBA00008506"/>
    </source>
</evidence>
<proteinExistence type="inferred from homology"/>
<keyword evidence="3" id="KW-0722">Serine protease inhibitor</keyword>
<comment type="similarity">
    <text evidence="1">Belongs to the Bowman-Birk serine protease inhibitor family.</text>
</comment>
<evidence type="ECO:0000313" key="8">
    <source>
        <dbReference type="Proteomes" id="UP000464620"/>
    </source>
</evidence>
<keyword evidence="5" id="KW-0732">Signal</keyword>
<accession>A0A6B9VB82</accession>
<feature type="signal peptide" evidence="5">
    <location>
        <begin position="1"/>
        <end position="20"/>
    </location>
</feature>
<dbReference type="InterPro" id="IPR035995">
    <property type="entry name" value="Bowman-Birk_prot_inh"/>
</dbReference>
<keyword evidence="2" id="KW-0646">Protease inhibitor</keyword>
<dbReference type="Proteomes" id="UP000464620">
    <property type="component" value="Chromosome B09"/>
</dbReference>
<dbReference type="SMART" id="SM00269">
    <property type="entry name" value="BowB"/>
    <property type="match status" value="1"/>
</dbReference>
<dbReference type="GO" id="GO:0004867">
    <property type="term" value="F:serine-type endopeptidase inhibitor activity"/>
    <property type="evidence" value="ECO:0007669"/>
    <property type="project" value="UniProtKB-KW"/>
</dbReference>
<evidence type="ECO:0000256" key="2">
    <source>
        <dbReference type="ARBA" id="ARBA00022690"/>
    </source>
</evidence>
<dbReference type="SUPFAM" id="SSF57247">
    <property type="entry name" value="Bowman-Birk inhibitor, BBI"/>
    <property type="match status" value="1"/>
</dbReference>
<dbReference type="Gene3D" id="2.10.69.10">
    <property type="entry name" value="Cysteine Protease (Bromelain) Inhibitor, subunit H"/>
    <property type="match status" value="1"/>
</dbReference>
<sequence length="114" mass="12969">MLIKVVVLLFHVGFSSTAIASDPQFKEQGLTTTKKMFNNDDASSHDYFVRSPSDKDCCKKCFHHQDYFFGYYQCLDGGESCYESCKICICNRSSPRRCYCADLSSDICPIPECK</sequence>
<protein>
    <submittedName>
        <fullName evidence="7">Seed trypsin/chymotrypsin inhibitor</fullName>
    </submittedName>
</protein>